<evidence type="ECO:0000313" key="3">
    <source>
        <dbReference type="EMBL" id="SMP30727.1"/>
    </source>
</evidence>
<feature type="domain" description="HD" evidence="2">
    <location>
        <begin position="74"/>
        <end position="203"/>
    </location>
</feature>
<evidence type="ECO:0000259" key="2">
    <source>
        <dbReference type="PROSITE" id="PS51831"/>
    </source>
</evidence>
<dbReference type="InterPro" id="IPR026875">
    <property type="entry name" value="PHydrolase_assoc_dom"/>
</dbReference>
<dbReference type="RefSeq" id="WP_244313987.1">
    <property type="nucleotide sequence ID" value="NZ_BAAAEA010000004.1"/>
</dbReference>
<comment type="caution">
    <text evidence="3">The sequence shown here is derived from an EMBL/GenBank/DDBJ whole genome shotgun (WGS) entry which is preliminary data.</text>
</comment>
<dbReference type="CDD" id="cd00077">
    <property type="entry name" value="HDc"/>
    <property type="match status" value="1"/>
</dbReference>
<gene>
    <name evidence="3" type="ORF">SAMN06265374_3323</name>
</gene>
<reference evidence="3 4" key="1">
    <citation type="submission" date="2017-05" db="EMBL/GenBank/DDBJ databases">
        <authorList>
            <person name="Varghese N."/>
            <person name="Submissions S."/>
        </authorList>
    </citation>
    <scope>NUCLEOTIDE SEQUENCE [LARGE SCALE GENOMIC DNA]</scope>
    <source>
        <strain evidence="3 4">DSM 15949</strain>
    </source>
</reference>
<dbReference type="InterPro" id="IPR003607">
    <property type="entry name" value="HD/PDEase_dom"/>
</dbReference>
<name>A0ABY1PCQ3_9HYPH</name>
<protein>
    <submittedName>
        <fullName evidence="3">DGTPase</fullName>
    </submittedName>
</protein>
<dbReference type="SMART" id="SM00471">
    <property type="entry name" value="HDc"/>
    <property type="match status" value="1"/>
</dbReference>
<dbReference type="NCBIfam" id="TIGR01353">
    <property type="entry name" value="dGTP_triPase"/>
    <property type="match status" value="1"/>
</dbReference>
<dbReference type="Gene3D" id="1.10.3210.10">
    <property type="entry name" value="Hypothetical protein af1432"/>
    <property type="match status" value="1"/>
</dbReference>
<dbReference type="Proteomes" id="UP001157914">
    <property type="component" value="Unassembled WGS sequence"/>
</dbReference>
<dbReference type="InterPro" id="IPR006261">
    <property type="entry name" value="dGTPase"/>
</dbReference>
<dbReference type="Pfam" id="PF13286">
    <property type="entry name" value="HD_assoc"/>
    <property type="match status" value="1"/>
</dbReference>
<evidence type="ECO:0000256" key="1">
    <source>
        <dbReference type="ARBA" id="ARBA00022801"/>
    </source>
</evidence>
<organism evidence="3 4">
    <name type="scientific">Roseibium denhamense</name>
    <dbReference type="NCBI Taxonomy" id="76305"/>
    <lineage>
        <taxon>Bacteria</taxon>
        <taxon>Pseudomonadati</taxon>
        <taxon>Pseudomonadota</taxon>
        <taxon>Alphaproteobacteria</taxon>
        <taxon>Hyphomicrobiales</taxon>
        <taxon>Stappiaceae</taxon>
        <taxon>Roseibium</taxon>
    </lineage>
</organism>
<dbReference type="Gene3D" id="1.10.3410.10">
    <property type="entry name" value="putative deoxyguanosinetriphosphate triphosphohydrolase like domain"/>
    <property type="match status" value="1"/>
</dbReference>
<dbReference type="Gene3D" id="1.10.3550.10">
    <property type="entry name" value="eoxyguanosinetriphosphate triphosphohydrolase domain-like"/>
    <property type="match status" value="1"/>
</dbReference>
<sequence length="458" mass="50775">MSALQSQRMAEEVVLDWSNLLDGNRLADSGYAERANRPTYVQDADRITFSAPFRRLANKTQVHPLYENDHLHHRLIHSLETSSIGRSLGMEVGVWLEDQGLIAAGDRHRIAGIVGAACLAHDIGNPPFGHSGEAAIGGWFEERFASSQPLFSEMDSSLRAEFTEFEGNAQGFRILTRLEMYRNDGGMRLSRGVLGAFSKYPVTARVRHTIPDTTYCGLKKFGVFQSEMPLFEEVADAVGLPQEGGDSRTWWRRHPLVFLVEAADDICYNIVDLEDAFTSGDLSAETVIDHLEPLTRKSNQDLSGMAASERIAYARARGIGVAINACVEAFKDNYPAIMDGTFSDALIDRSAKAEDFQAIKKLARESLFTSPRKTALEVQGRNVVHRVLDGVSDVYTRLQAADWDPDRLSSYHRQLVQTAAIDISDVHDSYTALHSLADYVSGMTDRYAVKIARLLSGV</sequence>
<evidence type="ECO:0000313" key="4">
    <source>
        <dbReference type="Proteomes" id="UP001157914"/>
    </source>
</evidence>
<proteinExistence type="predicted"/>
<keyword evidence="4" id="KW-1185">Reference proteome</keyword>
<dbReference type="SUPFAM" id="SSF109604">
    <property type="entry name" value="HD-domain/PDEase-like"/>
    <property type="match status" value="1"/>
</dbReference>
<dbReference type="InterPro" id="IPR006674">
    <property type="entry name" value="HD_domain"/>
</dbReference>
<dbReference type="InterPro" id="IPR027432">
    <property type="entry name" value="dGTP_triphosphohydrolase_C"/>
</dbReference>
<keyword evidence="1" id="KW-0378">Hydrolase</keyword>
<dbReference type="InterPro" id="IPR023293">
    <property type="entry name" value="dGTP_triP_hydro_central_sf"/>
</dbReference>
<dbReference type="PROSITE" id="PS51831">
    <property type="entry name" value="HD"/>
    <property type="match status" value="1"/>
</dbReference>
<accession>A0ABY1PCQ3</accession>
<dbReference type="Pfam" id="PF01966">
    <property type="entry name" value="HD"/>
    <property type="match status" value="1"/>
</dbReference>
<dbReference type="EMBL" id="FXTT01000004">
    <property type="protein sequence ID" value="SMP30727.1"/>
    <property type="molecule type" value="Genomic_DNA"/>
</dbReference>